<sequence length="394" mass="46313">MLTLGIVEQVKQCVSSITQRETCQPVSEGRKDVRSILGFLQNERKNTLPEKDRFRNKCKQIAYDRLTDIKKKEDADKALMEETLVKNMAKQEIALKLRDKMDKEKQAITKKFLIDTWDAQIQHKQQKKREMAETERKERQDVIESDRLYQIEQNEKRRYKSPNLCEANSYPVSVKDGDKQLKKAVSPQKQQKKREMAETERKERQDVIVSVRLYQIEQNEKRRYKSPNLCEANSNPVSVKDEGDKQLKKAVSPQEQQKINTQDEFQFEHNTDDQKLTQRETCQPVSEGRKGVQSISEFLQNEHKNTLPEKVIFRKKCKQIAYDRLTDIKKKEDADKTLMEETLVKNMAEQEISLKLRDKMDKEKQALFPSNLLELERFCDKDSVNCPRIGVPSL</sequence>
<protein>
    <recommendedName>
        <fullName evidence="4">Trichohyalin-like</fullName>
    </recommendedName>
</protein>
<evidence type="ECO:0000313" key="2">
    <source>
        <dbReference type="EMBL" id="MEQ2182744.1"/>
    </source>
</evidence>
<feature type="region of interest" description="Disordered" evidence="1">
    <location>
        <begin position="268"/>
        <end position="289"/>
    </location>
</feature>
<evidence type="ECO:0008006" key="4">
    <source>
        <dbReference type="Google" id="ProtNLM"/>
    </source>
</evidence>
<feature type="compositionally biased region" description="Basic and acidic residues" evidence="1">
    <location>
        <begin position="193"/>
        <end position="204"/>
    </location>
</feature>
<organism evidence="2 3">
    <name type="scientific">Goodea atripinnis</name>
    <dbReference type="NCBI Taxonomy" id="208336"/>
    <lineage>
        <taxon>Eukaryota</taxon>
        <taxon>Metazoa</taxon>
        <taxon>Chordata</taxon>
        <taxon>Craniata</taxon>
        <taxon>Vertebrata</taxon>
        <taxon>Euteleostomi</taxon>
        <taxon>Actinopterygii</taxon>
        <taxon>Neopterygii</taxon>
        <taxon>Teleostei</taxon>
        <taxon>Neoteleostei</taxon>
        <taxon>Acanthomorphata</taxon>
        <taxon>Ovalentaria</taxon>
        <taxon>Atherinomorphae</taxon>
        <taxon>Cyprinodontiformes</taxon>
        <taxon>Goodeidae</taxon>
        <taxon>Goodea</taxon>
    </lineage>
</organism>
<dbReference type="Proteomes" id="UP001476798">
    <property type="component" value="Unassembled WGS sequence"/>
</dbReference>
<evidence type="ECO:0000313" key="3">
    <source>
        <dbReference type="Proteomes" id="UP001476798"/>
    </source>
</evidence>
<keyword evidence="3" id="KW-1185">Reference proteome</keyword>
<feature type="region of interest" description="Disordered" evidence="1">
    <location>
        <begin position="225"/>
        <end position="245"/>
    </location>
</feature>
<name>A0ABV0PGY0_9TELE</name>
<proteinExistence type="predicted"/>
<dbReference type="EMBL" id="JAHRIO010072938">
    <property type="protein sequence ID" value="MEQ2182744.1"/>
    <property type="molecule type" value="Genomic_DNA"/>
</dbReference>
<gene>
    <name evidence="2" type="ORF">GOODEAATRI_025361</name>
</gene>
<feature type="compositionally biased region" description="Basic and acidic residues" evidence="1">
    <location>
        <begin position="268"/>
        <end position="278"/>
    </location>
</feature>
<comment type="caution">
    <text evidence="2">The sequence shown here is derived from an EMBL/GenBank/DDBJ whole genome shotgun (WGS) entry which is preliminary data.</text>
</comment>
<feature type="region of interest" description="Disordered" evidence="1">
    <location>
        <begin position="160"/>
        <end position="204"/>
    </location>
</feature>
<evidence type="ECO:0000256" key="1">
    <source>
        <dbReference type="SAM" id="MobiDB-lite"/>
    </source>
</evidence>
<reference evidence="2 3" key="1">
    <citation type="submission" date="2021-06" db="EMBL/GenBank/DDBJ databases">
        <authorList>
            <person name="Palmer J.M."/>
        </authorList>
    </citation>
    <scope>NUCLEOTIDE SEQUENCE [LARGE SCALE GENOMIC DNA]</scope>
    <source>
        <strain evidence="2 3">GA_2019</strain>
        <tissue evidence="2">Muscle</tissue>
    </source>
</reference>
<accession>A0ABV0PGY0</accession>